<dbReference type="EMBL" id="HBIV01007616">
    <property type="protein sequence ID" value="CAE0652570.1"/>
    <property type="molecule type" value="Transcribed_RNA"/>
</dbReference>
<accession>A0A6V3JQR5</accession>
<protein>
    <submittedName>
        <fullName evidence="2">Uncharacterized protein</fullName>
    </submittedName>
</protein>
<evidence type="ECO:0000313" key="2">
    <source>
        <dbReference type="EMBL" id="CAE0652574.1"/>
    </source>
</evidence>
<gene>
    <name evidence="1" type="ORF">LGLO00237_LOCUS5653</name>
    <name evidence="2" type="ORF">LGLO00237_LOCUS5655</name>
</gene>
<dbReference type="EMBL" id="HBIV01007618">
    <property type="protein sequence ID" value="CAE0652574.1"/>
    <property type="molecule type" value="Transcribed_RNA"/>
</dbReference>
<organism evidence="2">
    <name type="scientific">Lotharella globosa</name>
    <dbReference type="NCBI Taxonomy" id="91324"/>
    <lineage>
        <taxon>Eukaryota</taxon>
        <taxon>Sar</taxon>
        <taxon>Rhizaria</taxon>
        <taxon>Cercozoa</taxon>
        <taxon>Chlorarachniophyceae</taxon>
        <taxon>Lotharella</taxon>
    </lineage>
</organism>
<evidence type="ECO:0000313" key="1">
    <source>
        <dbReference type="EMBL" id="CAE0652570.1"/>
    </source>
</evidence>
<proteinExistence type="predicted"/>
<reference evidence="2" key="1">
    <citation type="submission" date="2021-01" db="EMBL/GenBank/DDBJ databases">
        <authorList>
            <person name="Corre E."/>
            <person name="Pelletier E."/>
            <person name="Niang G."/>
            <person name="Scheremetjew M."/>
            <person name="Finn R."/>
            <person name="Kale V."/>
            <person name="Holt S."/>
            <person name="Cochrane G."/>
            <person name="Meng A."/>
            <person name="Brown T."/>
            <person name="Cohen L."/>
        </authorList>
    </citation>
    <scope>NUCLEOTIDE SEQUENCE</scope>
    <source>
        <strain evidence="2">CCCM811</strain>
    </source>
</reference>
<name>A0A6V3JQR5_9EUKA</name>
<sequence length="103" mass="11844">MPSSLMALIEYKCGDAVQQATSMHKPQDETSGGTFYRKNLLTYHLNVGKAPIHDPYRMGRASHPYVILNDVRFWKCNCVKTFKGAARRKMNTLPYPYFDLNNL</sequence>
<dbReference type="AlphaFoldDB" id="A0A6V3JQR5"/>